<evidence type="ECO:0000256" key="1">
    <source>
        <dbReference type="ARBA" id="ARBA00022679"/>
    </source>
</evidence>
<dbReference type="GO" id="GO:0000155">
    <property type="term" value="F:phosphorelay sensor kinase activity"/>
    <property type="evidence" value="ECO:0007669"/>
    <property type="project" value="InterPro"/>
</dbReference>
<dbReference type="InterPro" id="IPR011712">
    <property type="entry name" value="Sig_transdc_His_kin_sub3_dim/P"/>
</dbReference>
<gene>
    <name evidence="6" type="ORF">H4K34_17640</name>
</gene>
<accession>A0A7H0VEM2</accession>
<dbReference type="SMART" id="SM00387">
    <property type="entry name" value="HATPase_c"/>
    <property type="match status" value="1"/>
</dbReference>
<evidence type="ECO:0000313" key="6">
    <source>
        <dbReference type="EMBL" id="QNR24170.1"/>
    </source>
</evidence>
<dbReference type="PANTHER" id="PTHR24421">
    <property type="entry name" value="NITRATE/NITRITE SENSOR PROTEIN NARX-RELATED"/>
    <property type="match status" value="1"/>
</dbReference>
<dbReference type="PROSITE" id="PS50109">
    <property type="entry name" value="HIS_KIN"/>
    <property type="match status" value="1"/>
</dbReference>
<dbReference type="KEGG" id="chyd:H4K34_17640"/>
<dbReference type="InterPro" id="IPR003594">
    <property type="entry name" value="HATPase_dom"/>
</dbReference>
<dbReference type="InterPro" id="IPR050482">
    <property type="entry name" value="Sensor_HK_TwoCompSys"/>
</dbReference>
<dbReference type="SUPFAM" id="SSF55874">
    <property type="entry name" value="ATPase domain of HSP90 chaperone/DNA topoisomerase II/histidine kinase"/>
    <property type="match status" value="1"/>
</dbReference>
<feature type="transmembrane region" description="Helical" evidence="4">
    <location>
        <begin position="6"/>
        <end position="31"/>
    </location>
</feature>
<evidence type="ECO:0000256" key="2">
    <source>
        <dbReference type="ARBA" id="ARBA00022777"/>
    </source>
</evidence>
<keyword evidence="1" id="KW-0808">Transferase</keyword>
<keyword evidence="4" id="KW-0472">Membrane</keyword>
<keyword evidence="2" id="KW-0418">Kinase</keyword>
<dbReference type="Gene3D" id="3.30.565.10">
    <property type="entry name" value="Histidine kinase-like ATPase, C-terminal domain"/>
    <property type="match status" value="1"/>
</dbReference>
<organism evidence="6 7">
    <name type="scientific">Croceimicrobium hydrocarbonivorans</name>
    <dbReference type="NCBI Taxonomy" id="2761580"/>
    <lineage>
        <taxon>Bacteria</taxon>
        <taxon>Pseudomonadati</taxon>
        <taxon>Bacteroidota</taxon>
        <taxon>Flavobacteriia</taxon>
        <taxon>Flavobacteriales</taxon>
        <taxon>Owenweeksiaceae</taxon>
        <taxon>Croceimicrobium</taxon>
    </lineage>
</organism>
<dbReference type="InterPro" id="IPR036890">
    <property type="entry name" value="HATPase_C_sf"/>
</dbReference>
<proteinExistence type="predicted"/>
<dbReference type="CDD" id="cd16917">
    <property type="entry name" value="HATPase_UhpB-NarQ-NarX-like"/>
    <property type="match status" value="1"/>
</dbReference>
<evidence type="ECO:0000256" key="4">
    <source>
        <dbReference type="SAM" id="Phobius"/>
    </source>
</evidence>
<dbReference type="GO" id="GO:0046983">
    <property type="term" value="F:protein dimerization activity"/>
    <property type="evidence" value="ECO:0007669"/>
    <property type="project" value="InterPro"/>
</dbReference>
<keyword evidence="3" id="KW-0902">Two-component regulatory system</keyword>
<dbReference type="InterPro" id="IPR005467">
    <property type="entry name" value="His_kinase_dom"/>
</dbReference>
<keyword evidence="4" id="KW-0812">Transmembrane</keyword>
<dbReference type="Gene3D" id="1.20.5.1930">
    <property type="match status" value="1"/>
</dbReference>
<dbReference type="Pfam" id="PF07730">
    <property type="entry name" value="HisKA_3"/>
    <property type="match status" value="1"/>
</dbReference>
<name>A0A7H0VEM2_9FLAO</name>
<dbReference type="AlphaFoldDB" id="A0A7H0VEM2"/>
<keyword evidence="4" id="KW-1133">Transmembrane helix</keyword>
<reference evidence="6 7" key="1">
    <citation type="submission" date="2020-08" db="EMBL/GenBank/DDBJ databases">
        <title>Croceimicrobium hydrocarbonivorans gen. nov., sp. nov., a novel marine bacterium isolated from a bacterial consortium that degrades polyethylene terephthalate.</title>
        <authorList>
            <person name="Liu R."/>
        </authorList>
    </citation>
    <scope>NUCLEOTIDE SEQUENCE [LARGE SCALE GENOMIC DNA]</scope>
    <source>
        <strain evidence="6 7">A20-9</strain>
    </source>
</reference>
<sequence length="260" mass="29262">MTNNNVEIFMILGTLGALLLIAFVIIVVVLYRRSQLKFQLERQAMHQALLQTEVEIREQTLKNISRDLHDNLGQIASLIKINLNLLSKNLDEKDQQHIDESKDLLKNLIADIRALSSSLSNETLAKQGLVKMIESDLDRVRRSGALKIIFDNRYENQNLPANSAIFLYRMFQELLNNTLKHAQADTFSILLEGEGPQIRLVAKDNGVGIPPEKLADPERGLSGNGLINLKERCEMIGASYDFQSAANQGTRVSIQLKKEI</sequence>
<dbReference type="Pfam" id="PF02518">
    <property type="entry name" value="HATPase_c"/>
    <property type="match status" value="1"/>
</dbReference>
<protein>
    <recommendedName>
        <fullName evidence="5">Histidine kinase domain-containing protein</fullName>
    </recommendedName>
</protein>
<dbReference type="GO" id="GO:0016020">
    <property type="term" value="C:membrane"/>
    <property type="evidence" value="ECO:0007669"/>
    <property type="project" value="InterPro"/>
</dbReference>
<evidence type="ECO:0000259" key="5">
    <source>
        <dbReference type="PROSITE" id="PS50109"/>
    </source>
</evidence>
<dbReference type="RefSeq" id="WP_210758705.1">
    <property type="nucleotide sequence ID" value="NZ_CP060139.1"/>
</dbReference>
<evidence type="ECO:0000256" key="3">
    <source>
        <dbReference type="ARBA" id="ARBA00023012"/>
    </source>
</evidence>
<keyword evidence="7" id="KW-1185">Reference proteome</keyword>
<feature type="domain" description="Histidine kinase" evidence="5">
    <location>
        <begin position="63"/>
        <end position="260"/>
    </location>
</feature>
<dbReference type="EMBL" id="CP060139">
    <property type="protein sequence ID" value="QNR24170.1"/>
    <property type="molecule type" value="Genomic_DNA"/>
</dbReference>
<evidence type="ECO:0000313" key="7">
    <source>
        <dbReference type="Proteomes" id="UP000516305"/>
    </source>
</evidence>
<dbReference type="Proteomes" id="UP000516305">
    <property type="component" value="Chromosome"/>
</dbReference>